<keyword evidence="1" id="KW-1133">Transmembrane helix</keyword>
<name>A0A6C0GLI7_9BACT</name>
<sequence>MKLFLKFIFYLVAGIILLLSAGYFIVWRYQDEIMAAVKEEFNKKINGELTVQEMDFNLLADFPNFSFTLVQPKIKDSLYVLHKQYLFEADKIHLQLALLKLLQNELRIKSVILQNANIHLFKDKQDYSNMSVFKQNTASSDTASSGSLGMELNLQRVIYRNVHFQYIDSLRNKTIGFRLANAFTQLDRKKDIIDILLKGRVNFDGLTFNAAKGGFLKNKEAELQLHLTYHTLEKQLAISPSDIHIGQENYQVKGNLLFNKPISLFLVFTAPQASLQKVTPLLPENIAKKLNRFTVDRPVQAIATLSTQLLPGYVPHLEVQFKANNTSITYKGQTFTHVDMTGRFVNQLDSTLEQSDENSAVEITQFAGRYENLPYKATFTVTQLTDPKINLVGSANIALKQANHLLDEEKMQLGTGKANIDFKYKGDLAHFFDTTNDTIPGKLSGTIEIKDGSFHYYPRKFEFAKINSTFKFDQSDIAIQSLKFKLNNNDIQVKGRIEDFFPLFLYDRGKIQANMEVSTPAFNFDDFKSPGSLEKMGLIKRKKSSQTKRLIASRLDSLIEKLECRLAFHADEIKYRKFEASGVNGNITLDDNFVGLDNIEMSSSGGNFNLDGRINDLSKSVGNLQIKARIQDADVRNLFYSFENFKQKTLEDKNLMGKLQADITFSSTFDQAYNLQPESMEGRMYVQLKEGRLMNFEPLEKISNVVFKKRDFSDITFADIINDIELKGQDLMISRMEIASSVLTFFVQGIFSFKDTTDLSIQLPLTNLRKRDDDYVPENIGVHSDAGSSIYLRARAQSAAEKVKITLDPFKKGVKEAKKKS</sequence>
<dbReference type="PANTHER" id="PTHR30441:SF4">
    <property type="entry name" value="PROTEIN ASMA"/>
    <property type="match status" value="1"/>
</dbReference>
<reference evidence="3 4" key="1">
    <citation type="submission" date="2020-01" db="EMBL/GenBank/DDBJ databases">
        <authorList>
            <person name="Kim M.K."/>
        </authorList>
    </citation>
    <scope>NUCLEOTIDE SEQUENCE [LARGE SCALE GENOMIC DNA]</scope>
    <source>
        <strain evidence="3 4">172606-1</strain>
    </source>
</reference>
<feature type="domain" description="AsmA" evidence="2">
    <location>
        <begin position="1"/>
        <end position="691"/>
    </location>
</feature>
<dbReference type="InterPro" id="IPR007844">
    <property type="entry name" value="AsmA"/>
</dbReference>
<dbReference type="Proteomes" id="UP000480178">
    <property type="component" value="Chromosome"/>
</dbReference>
<keyword evidence="1" id="KW-0472">Membrane</keyword>
<gene>
    <name evidence="3" type="ORF">GXP67_18630</name>
</gene>
<evidence type="ECO:0000313" key="4">
    <source>
        <dbReference type="Proteomes" id="UP000480178"/>
    </source>
</evidence>
<protein>
    <submittedName>
        <fullName evidence="3">AsmA-like C-terminal region-containing protein</fullName>
    </submittedName>
</protein>
<dbReference type="EMBL" id="CP048222">
    <property type="protein sequence ID" value="QHT68513.1"/>
    <property type="molecule type" value="Genomic_DNA"/>
</dbReference>
<accession>A0A6C0GLI7</accession>
<dbReference type="GO" id="GO:0090313">
    <property type="term" value="P:regulation of protein targeting to membrane"/>
    <property type="evidence" value="ECO:0007669"/>
    <property type="project" value="TreeGrafter"/>
</dbReference>
<dbReference type="InterPro" id="IPR052894">
    <property type="entry name" value="AsmA-related"/>
</dbReference>
<evidence type="ECO:0000256" key="1">
    <source>
        <dbReference type="SAM" id="Phobius"/>
    </source>
</evidence>
<dbReference type="KEGG" id="rhoz:GXP67_18630"/>
<dbReference type="AlphaFoldDB" id="A0A6C0GLI7"/>
<dbReference type="Pfam" id="PF05170">
    <property type="entry name" value="AsmA"/>
    <property type="match status" value="1"/>
</dbReference>
<evidence type="ECO:0000259" key="2">
    <source>
        <dbReference type="Pfam" id="PF05170"/>
    </source>
</evidence>
<evidence type="ECO:0000313" key="3">
    <source>
        <dbReference type="EMBL" id="QHT68513.1"/>
    </source>
</evidence>
<keyword evidence="1" id="KW-0812">Transmembrane</keyword>
<dbReference type="GO" id="GO:0005886">
    <property type="term" value="C:plasma membrane"/>
    <property type="evidence" value="ECO:0007669"/>
    <property type="project" value="TreeGrafter"/>
</dbReference>
<organism evidence="3 4">
    <name type="scientific">Rhodocytophaga rosea</name>
    <dbReference type="NCBI Taxonomy" id="2704465"/>
    <lineage>
        <taxon>Bacteria</taxon>
        <taxon>Pseudomonadati</taxon>
        <taxon>Bacteroidota</taxon>
        <taxon>Cytophagia</taxon>
        <taxon>Cytophagales</taxon>
        <taxon>Rhodocytophagaceae</taxon>
        <taxon>Rhodocytophaga</taxon>
    </lineage>
</organism>
<feature type="transmembrane region" description="Helical" evidence="1">
    <location>
        <begin position="7"/>
        <end position="27"/>
    </location>
</feature>
<proteinExistence type="predicted"/>
<keyword evidence="4" id="KW-1185">Reference proteome</keyword>
<dbReference type="PANTHER" id="PTHR30441">
    <property type="entry name" value="DUF748 DOMAIN-CONTAINING PROTEIN"/>
    <property type="match status" value="1"/>
</dbReference>
<dbReference type="RefSeq" id="WP_162444524.1">
    <property type="nucleotide sequence ID" value="NZ_CP048222.1"/>
</dbReference>